<dbReference type="CDD" id="cd19924">
    <property type="entry name" value="REC_CheV-like"/>
    <property type="match status" value="1"/>
</dbReference>
<dbReference type="Gene3D" id="2.30.30.40">
    <property type="entry name" value="SH3 Domains"/>
    <property type="match status" value="1"/>
</dbReference>
<evidence type="ECO:0000259" key="2">
    <source>
        <dbReference type="PROSITE" id="PS50110"/>
    </source>
</evidence>
<dbReference type="PROSITE" id="PS50851">
    <property type="entry name" value="CHEW"/>
    <property type="match status" value="1"/>
</dbReference>
<dbReference type="Pfam" id="PF01584">
    <property type="entry name" value="CheW"/>
    <property type="match status" value="1"/>
</dbReference>
<evidence type="ECO:0000259" key="3">
    <source>
        <dbReference type="PROSITE" id="PS50851"/>
    </source>
</evidence>
<dbReference type="SUPFAM" id="SSF52172">
    <property type="entry name" value="CheY-like"/>
    <property type="match status" value="1"/>
</dbReference>
<sequence length="316" mass="35452">MSKVLEAVDQRTQLVGENRLELLLFRVNATQVFAINVFKVREVVKVPRLNQMPGAHPHICGVANIRGQSIPVINLKGAIGFRPMELNQECNLIITEYNRTIQAFLVGQVEHIVNLTWNDILPPPKNSGANNYLTAITRLEMDKKTTIVSIIDVEKVLAEIVDYDTEVSQELLESDLAARMVGTHVLVADDSGTARRQVKGTLEPLGVKITTVNDGLDAYKLLKQWADEGRVDHDNLLMLITDAEMPEMDGYKLTYEIRQDPLLKHLYVVLNTSLSGSFNNAMAEKVGCNRFISKFQPDMLVTLVQERIKMVEEGEV</sequence>
<dbReference type="Pfam" id="PF00072">
    <property type="entry name" value="Response_reg"/>
    <property type="match status" value="1"/>
</dbReference>
<dbReference type="PROSITE" id="PS50110">
    <property type="entry name" value="RESPONSE_REGULATORY"/>
    <property type="match status" value="1"/>
</dbReference>
<name>A0ABT0NFM4_9GAMM</name>
<dbReference type="InterPro" id="IPR036061">
    <property type="entry name" value="CheW-like_dom_sf"/>
</dbReference>
<reference evidence="4 5" key="1">
    <citation type="submission" date="2022-01" db="EMBL/GenBank/DDBJ databases">
        <title>Whole genome-based taxonomy of the Shewanellaceae.</title>
        <authorList>
            <person name="Martin-Rodriguez A.J."/>
        </authorList>
    </citation>
    <scope>NUCLEOTIDE SEQUENCE [LARGE SCALE GENOMIC DNA]</scope>
    <source>
        <strain evidence="4 5">DSM 21332</strain>
    </source>
</reference>
<dbReference type="Gene3D" id="3.40.50.2300">
    <property type="match status" value="1"/>
</dbReference>
<dbReference type="InterPro" id="IPR011006">
    <property type="entry name" value="CheY-like_superfamily"/>
</dbReference>
<dbReference type="PANTHER" id="PTHR47233">
    <property type="entry name" value="CHEMOTAXIS PROTEIN CHEV"/>
    <property type="match status" value="1"/>
</dbReference>
<dbReference type="SMART" id="SM00260">
    <property type="entry name" value="CheW"/>
    <property type="match status" value="1"/>
</dbReference>
<feature type="domain" description="Response regulatory" evidence="2">
    <location>
        <begin position="184"/>
        <end position="309"/>
    </location>
</feature>
<dbReference type="SUPFAM" id="SSF50341">
    <property type="entry name" value="CheW-like"/>
    <property type="match status" value="1"/>
</dbReference>
<dbReference type="SMART" id="SM00448">
    <property type="entry name" value="REC"/>
    <property type="match status" value="1"/>
</dbReference>
<gene>
    <name evidence="4" type="ORF">L2725_22945</name>
</gene>
<keyword evidence="5" id="KW-1185">Reference proteome</keyword>
<dbReference type="RefSeq" id="WP_249251104.1">
    <property type="nucleotide sequence ID" value="NZ_JAKIKT010000018.1"/>
</dbReference>
<proteinExistence type="predicted"/>
<dbReference type="InterPro" id="IPR024181">
    <property type="entry name" value="Chemotax_regulator_CheV"/>
</dbReference>
<evidence type="ECO:0000313" key="4">
    <source>
        <dbReference type="EMBL" id="MCL2916597.1"/>
    </source>
</evidence>
<feature type="modified residue" description="4-aspartylphosphate" evidence="1">
    <location>
        <position position="242"/>
    </location>
</feature>
<feature type="domain" description="CheW-like" evidence="3">
    <location>
        <begin position="19"/>
        <end position="162"/>
    </location>
</feature>
<dbReference type="PANTHER" id="PTHR47233:SF4">
    <property type="entry name" value="CHEMOTAXIS SIGNAL TRANSDUCTION PROTEIN"/>
    <property type="match status" value="1"/>
</dbReference>
<evidence type="ECO:0000313" key="5">
    <source>
        <dbReference type="Proteomes" id="UP001202831"/>
    </source>
</evidence>
<keyword evidence="1" id="KW-0597">Phosphoprotein</keyword>
<dbReference type="Gene3D" id="2.40.50.180">
    <property type="entry name" value="CheA-289, Domain 4"/>
    <property type="match status" value="1"/>
</dbReference>
<dbReference type="InterPro" id="IPR002545">
    <property type="entry name" value="CheW-lke_dom"/>
</dbReference>
<comment type="caution">
    <text evidence="4">The sequence shown here is derived from an EMBL/GenBank/DDBJ whole genome shotgun (WGS) entry which is preliminary data.</text>
</comment>
<accession>A0ABT0NFM4</accession>
<dbReference type="InterPro" id="IPR001789">
    <property type="entry name" value="Sig_transdc_resp-reg_receiver"/>
</dbReference>
<dbReference type="Proteomes" id="UP001202831">
    <property type="component" value="Unassembled WGS sequence"/>
</dbReference>
<dbReference type="EMBL" id="JAKIKT010000018">
    <property type="protein sequence ID" value="MCL2916597.1"/>
    <property type="molecule type" value="Genomic_DNA"/>
</dbReference>
<dbReference type="PIRSF" id="PIRSF002867">
    <property type="entry name" value="CheV"/>
    <property type="match status" value="1"/>
</dbReference>
<organism evidence="4 5">
    <name type="scientific">Shewanella corallii</name>
    <dbReference type="NCBI Taxonomy" id="560080"/>
    <lineage>
        <taxon>Bacteria</taxon>
        <taxon>Pseudomonadati</taxon>
        <taxon>Pseudomonadota</taxon>
        <taxon>Gammaproteobacteria</taxon>
        <taxon>Alteromonadales</taxon>
        <taxon>Shewanellaceae</taxon>
        <taxon>Shewanella</taxon>
    </lineage>
</organism>
<protein>
    <submittedName>
        <fullName evidence="4">Chemotaxis protein CheV</fullName>
    </submittedName>
</protein>
<evidence type="ECO:0000256" key="1">
    <source>
        <dbReference type="PROSITE-ProRule" id="PRU00169"/>
    </source>
</evidence>